<evidence type="ECO:0000313" key="13">
    <source>
        <dbReference type="Proteomes" id="UP000199334"/>
    </source>
</evidence>
<dbReference type="SUPFAM" id="SSF54713">
    <property type="entry name" value="Elongation factor Ts (EF-Ts), dimerisation domain"/>
    <property type="match status" value="2"/>
</dbReference>
<comment type="subcellular location">
    <subcellularLocation>
        <location evidence="1 8 10">Cytoplasm</location>
    </subcellularLocation>
</comment>
<dbReference type="PROSITE" id="PS01126">
    <property type="entry name" value="EF_TS_1"/>
    <property type="match status" value="1"/>
</dbReference>
<evidence type="ECO:0000259" key="11">
    <source>
        <dbReference type="Pfam" id="PF00889"/>
    </source>
</evidence>
<feature type="region of interest" description="Involved in Mg(2+) ion dislocation from EF-Tu" evidence="8">
    <location>
        <begin position="79"/>
        <end position="82"/>
    </location>
</feature>
<dbReference type="CDD" id="cd14275">
    <property type="entry name" value="UBA_EF-Ts"/>
    <property type="match status" value="1"/>
</dbReference>
<dbReference type="Proteomes" id="UP000199334">
    <property type="component" value="Unassembled WGS sequence"/>
</dbReference>
<evidence type="ECO:0000256" key="5">
    <source>
        <dbReference type="ARBA" id="ARBA00022768"/>
    </source>
</evidence>
<proteinExistence type="inferred from homology"/>
<dbReference type="HAMAP" id="MF_00050">
    <property type="entry name" value="EF_Ts"/>
    <property type="match status" value="1"/>
</dbReference>
<sequence length="294" mass="32881">MAITAQMVKELREKTGAGMMDCKKALQETDGDLDQAVDFLREKGMAKAAKKADRIAAEGSAHIVTEGNKAVIIEVNSETDFVAKNDQFKTLLNEIATHLLNQNPASLEEAMGQKLHGEGDTLETYINEAIAKIGEKISLRRFEIVEKSDQDAFGAYLHMGGRIGVLTLLEGTTDEVVAKDVAMHIAAVNPRYVSRDEVPEEEVNKERDVLKQQALNEGKPENIVEKMVEGRLRKFFEEICLVDQEFVKDPDQKVKQYVESKGATVKSFVRYEVGEGMEKRDDNFVDEVMNQVNK</sequence>
<dbReference type="AlphaFoldDB" id="A0A1G9XWH5"/>
<dbReference type="FunFam" id="1.10.286.20:FF:000003">
    <property type="entry name" value="Elongation factor Ts"/>
    <property type="match status" value="1"/>
</dbReference>
<evidence type="ECO:0000256" key="2">
    <source>
        <dbReference type="ARBA" id="ARBA00005532"/>
    </source>
</evidence>
<evidence type="ECO:0000256" key="1">
    <source>
        <dbReference type="ARBA" id="ARBA00004496"/>
    </source>
</evidence>
<evidence type="ECO:0000256" key="10">
    <source>
        <dbReference type="RuleBase" id="RU000643"/>
    </source>
</evidence>
<evidence type="ECO:0000256" key="7">
    <source>
        <dbReference type="ARBA" id="ARBA00025453"/>
    </source>
</evidence>
<dbReference type="PROSITE" id="PS01127">
    <property type="entry name" value="EF_TS_2"/>
    <property type="match status" value="1"/>
</dbReference>
<dbReference type="EMBL" id="FNIG01000002">
    <property type="protein sequence ID" value="SDN01202.1"/>
    <property type="molecule type" value="Genomic_DNA"/>
</dbReference>
<dbReference type="GO" id="GO:0003746">
    <property type="term" value="F:translation elongation factor activity"/>
    <property type="evidence" value="ECO:0007669"/>
    <property type="project" value="UniProtKB-UniRule"/>
</dbReference>
<dbReference type="FunFam" id="1.10.8.10:FF:000001">
    <property type="entry name" value="Elongation factor Ts"/>
    <property type="match status" value="1"/>
</dbReference>
<comment type="similarity">
    <text evidence="2 8 9">Belongs to the EF-Ts family.</text>
</comment>
<dbReference type="RefSeq" id="WP_093855642.1">
    <property type="nucleotide sequence ID" value="NZ_BJVZ01000001.1"/>
</dbReference>
<evidence type="ECO:0000256" key="3">
    <source>
        <dbReference type="ARBA" id="ARBA00016956"/>
    </source>
</evidence>
<organism evidence="12 13">
    <name type="scientific">Tenuibacillus multivorans</name>
    <dbReference type="NCBI Taxonomy" id="237069"/>
    <lineage>
        <taxon>Bacteria</taxon>
        <taxon>Bacillati</taxon>
        <taxon>Bacillota</taxon>
        <taxon>Bacilli</taxon>
        <taxon>Bacillales</taxon>
        <taxon>Bacillaceae</taxon>
        <taxon>Tenuibacillus</taxon>
    </lineage>
</organism>
<dbReference type="Pfam" id="PF00889">
    <property type="entry name" value="EF_TS"/>
    <property type="match status" value="1"/>
</dbReference>
<dbReference type="InterPro" id="IPR036402">
    <property type="entry name" value="EF-Ts_dimer_sf"/>
</dbReference>
<dbReference type="InterPro" id="IPR014039">
    <property type="entry name" value="Transl_elong_EFTs/EF1B_dimer"/>
</dbReference>
<dbReference type="InterPro" id="IPR018101">
    <property type="entry name" value="Transl_elong_Ts_CS"/>
</dbReference>
<evidence type="ECO:0000256" key="6">
    <source>
        <dbReference type="ARBA" id="ARBA00022917"/>
    </source>
</evidence>
<keyword evidence="4 8" id="KW-0963">Cytoplasm</keyword>
<dbReference type="InterPro" id="IPR001816">
    <property type="entry name" value="Transl_elong_EFTs/EF1B"/>
</dbReference>
<keyword evidence="13" id="KW-1185">Reference proteome</keyword>
<protein>
    <recommendedName>
        <fullName evidence="3 8">Elongation factor Ts</fullName>
        <shortName evidence="8">EF-Ts</shortName>
    </recommendedName>
</protein>
<keyword evidence="6 8" id="KW-0648">Protein biosynthesis</keyword>
<dbReference type="PANTHER" id="PTHR11741">
    <property type="entry name" value="ELONGATION FACTOR TS"/>
    <property type="match status" value="1"/>
</dbReference>
<dbReference type="Gene3D" id="1.10.286.20">
    <property type="match status" value="1"/>
</dbReference>
<dbReference type="InterPro" id="IPR009060">
    <property type="entry name" value="UBA-like_sf"/>
</dbReference>
<dbReference type="Gene3D" id="1.10.8.10">
    <property type="entry name" value="DNA helicase RuvA subunit, C-terminal domain"/>
    <property type="match status" value="1"/>
</dbReference>
<accession>A0A1G9XWH5</accession>
<dbReference type="PANTHER" id="PTHR11741:SF0">
    <property type="entry name" value="ELONGATION FACTOR TS, MITOCHONDRIAL"/>
    <property type="match status" value="1"/>
</dbReference>
<evidence type="ECO:0000256" key="4">
    <source>
        <dbReference type="ARBA" id="ARBA00022490"/>
    </source>
</evidence>
<reference evidence="12 13" key="1">
    <citation type="submission" date="2016-10" db="EMBL/GenBank/DDBJ databases">
        <authorList>
            <person name="de Groot N.N."/>
        </authorList>
    </citation>
    <scope>NUCLEOTIDE SEQUENCE [LARGE SCALE GENOMIC DNA]</scope>
    <source>
        <strain evidence="12 13">CGMCC 1.3442</strain>
    </source>
</reference>
<evidence type="ECO:0000256" key="8">
    <source>
        <dbReference type="HAMAP-Rule" id="MF_00050"/>
    </source>
</evidence>
<dbReference type="GO" id="GO:0005737">
    <property type="term" value="C:cytoplasm"/>
    <property type="evidence" value="ECO:0007669"/>
    <property type="project" value="UniProtKB-SubCell"/>
</dbReference>
<dbReference type="OrthoDB" id="9808348at2"/>
<keyword evidence="5 8" id="KW-0251">Elongation factor</keyword>
<comment type="function">
    <text evidence="7 8 9">Associates with the EF-Tu.GDP complex and induces the exchange of GDP to GTP. It remains bound to the aminoacyl-tRNA.EF-Tu.GTP complex up to the GTP hydrolysis stage on the ribosome.</text>
</comment>
<dbReference type="STRING" id="237069.SAMN05216498_1141"/>
<evidence type="ECO:0000313" key="12">
    <source>
        <dbReference type="EMBL" id="SDN01202.1"/>
    </source>
</evidence>
<gene>
    <name evidence="8" type="primary">tsf</name>
    <name evidence="12" type="ORF">SAMN05216498_1141</name>
</gene>
<evidence type="ECO:0000256" key="9">
    <source>
        <dbReference type="RuleBase" id="RU000642"/>
    </source>
</evidence>
<dbReference type="SUPFAM" id="SSF46934">
    <property type="entry name" value="UBA-like"/>
    <property type="match status" value="1"/>
</dbReference>
<dbReference type="Gene3D" id="3.30.479.20">
    <property type="entry name" value="Elongation factor Ts, dimerisation domain"/>
    <property type="match status" value="2"/>
</dbReference>
<dbReference type="NCBIfam" id="TIGR00116">
    <property type="entry name" value="tsf"/>
    <property type="match status" value="1"/>
</dbReference>
<name>A0A1G9XWH5_9BACI</name>
<feature type="domain" description="Translation elongation factor EFTs/EF1B dimerisation" evidence="11">
    <location>
        <begin position="70"/>
        <end position="275"/>
    </location>
</feature>